<comment type="caution">
    <text evidence="1">The sequence shown here is derived from an EMBL/GenBank/DDBJ whole genome shotgun (WGS) entry which is preliminary data.</text>
</comment>
<evidence type="ECO:0000313" key="2">
    <source>
        <dbReference type="Proteomes" id="UP000265520"/>
    </source>
</evidence>
<proteinExistence type="predicted"/>
<keyword evidence="2" id="KW-1185">Reference proteome</keyword>
<name>A0A392T711_9FABA</name>
<organism evidence="1 2">
    <name type="scientific">Trifolium medium</name>
    <dbReference type="NCBI Taxonomy" id="97028"/>
    <lineage>
        <taxon>Eukaryota</taxon>
        <taxon>Viridiplantae</taxon>
        <taxon>Streptophyta</taxon>
        <taxon>Embryophyta</taxon>
        <taxon>Tracheophyta</taxon>
        <taxon>Spermatophyta</taxon>
        <taxon>Magnoliopsida</taxon>
        <taxon>eudicotyledons</taxon>
        <taxon>Gunneridae</taxon>
        <taxon>Pentapetalae</taxon>
        <taxon>rosids</taxon>
        <taxon>fabids</taxon>
        <taxon>Fabales</taxon>
        <taxon>Fabaceae</taxon>
        <taxon>Papilionoideae</taxon>
        <taxon>50 kb inversion clade</taxon>
        <taxon>NPAAA clade</taxon>
        <taxon>Hologalegina</taxon>
        <taxon>IRL clade</taxon>
        <taxon>Trifolieae</taxon>
        <taxon>Trifolium</taxon>
    </lineage>
</organism>
<accession>A0A392T711</accession>
<sequence length="60" mass="6659">NGCCNAFIAELCGVLECLQLARSRGLMWNSIDWVKSRRKVGVSVTGGSIIQRIKHLLEID</sequence>
<dbReference type="EMBL" id="LXQA010520082">
    <property type="protein sequence ID" value="MCI56891.1"/>
    <property type="molecule type" value="Genomic_DNA"/>
</dbReference>
<feature type="non-terminal residue" evidence="1">
    <location>
        <position position="1"/>
    </location>
</feature>
<reference evidence="1 2" key="1">
    <citation type="journal article" date="2018" name="Front. Plant Sci.">
        <title>Red Clover (Trifolium pratense) and Zigzag Clover (T. medium) - A Picture of Genomic Similarities and Differences.</title>
        <authorList>
            <person name="Dluhosova J."/>
            <person name="Istvanek J."/>
            <person name="Nedelnik J."/>
            <person name="Repkova J."/>
        </authorList>
    </citation>
    <scope>NUCLEOTIDE SEQUENCE [LARGE SCALE GENOMIC DNA]</scope>
    <source>
        <strain evidence="2">cv. 10/8</strain>
        <tissue evidence="1">Leaf</tissue>
    </source>
</reference>
<evidence type="ECO:0000313" key="1">
    <source>
        <dbReference type="EMBL" id="MCI56891.1"/>
    </source>
</evidence>
<protein>
    <submittedName>
        <fullName evidence="1">Uncharacterized protein</fullName>
    </submittedName>
</protein>
<dbReference type="Proteomes" id="UP000265520">
    <property type="component" value="Unassembled WGS sequence"/>
</dbReference>
<dbReference type="AlphaFoldDB" id="A0A392T711"/>